<keyword evidence="8" id="KW-1185">Reference proteome</keyword>
<keyword evidence="5" id="KW-0479">Metal-binding</keyword>
<sequence>MLDSISNSFTAALKRISSSIGPPQRRVLMVGVAGCGKTTLLYHLHLGKTIAAVPTLGYNVETLTINGIELTIWDVGGDWNYRNGLWRHYIPQADGIIFVVDSSDESQIDAVKTVLCELYRDFESQLKRSVLLVFANKQDRLNALSVAEVKDRIGIERETMQAEGRRWHVQGSIATTGDGLLEGMVWMTMQMN</sequence>
<dbReference type="CDD" id="cd00878">
    <property type="entry name" value="Arf_Arl"/>
    <property type="match status" value="1"/>
</dbReference>
<dbReference type="OrthoDB" id="2412813at2759"/>
<gene>
    <name evidence="7" type="ORF">K457DRAFT_138791</name>
</gene>
<keyword evidence="5" id="KW-0460">Magnesium</keyword>
<evidence type="ECO:0000256" key="5">
    <source>
        <dbReference type="PIRSR" id="PIRSR606689-2"/>
    </source>
</evidence>
<dbReference type="Proteomes" id="UP000078512">
    <property type="component" value="Unassembled WGS sequence"/>
</dbReference>
<dbReference type="STRING" id="1314771.A0A197JV71"/>
<dbReference type="InterPro" id="IPR024156">
    <property type="entry name" value="Small_GTPase_ARF"/>
</dbReference>
<feature type="binding site" evidence="5">
    <location>
        <position position="55"/>
    </location>
    <ligand>
        <name>Mg(2+)</name>
        <dbReference type="ChEBI" id="CHEBI:18420"/>
    </ligand>
</feature>
<dbReference type="GO" id="GO:0003924">
    <property type="term" value="F:GTPase activity"/>
    <property type="evidence" value="ECO:0007669"/>
    <property type="project" value="InterPro"/>
</dbReference>
<organism evidence="7 8">
    <name type="scientific">Linnemannia elongata AG-77</name>
    <dbReference type="NCBI Taxonomy" id="1314771"/>
    <lineage>
        <taxon>Eukaryota</taxon>
        <taxon>Fungi</taxon>
        <taxon>Fungi incertae sedis</taxon>
        <taxon>Mucoromycota</taxon>
        <taxon>Mortierellomycotina</taxon>
        <taxon>Mortierellomycetes</taxon>
        <taxon>Mortierellales</taxon>
        <taxon>Mortierellaceae</taxon>
        <taxon>Linnemannia</taxon>
    </lineage>
</organism>
<dbReference type="PROSITE" id="PS51417">
    <property type="entry name" value="ARF"/>
    <property type="match status" value="1"/>
</dbReference>
<feature type="binding site" evidence="5">
    <location>
        <position position="38"/>
    </location>
    <ligand>
        <name>Mg(2+)</name>
        <dbReference type="ChEBI" id="CHEBI:18420"/>
    </ligand>
</feature>
<evidence type="ECO:0000256" key="3">
    <source>
        <dbReference type="ARBA" id="ARBA00023134"/>
    </source>
</evidence>
<dbReference type="GO" id="GO:0005525">
    <property type="term" value="F:GTP binding"/>
    <property type="evidence" value="ECO:0007669"/>
    <property type="project" value="UniProtKB-KW"/>
</dbReference>
<dbReference type="SMART" id="SM00177">
    <property type="entry name" value="ARF"/>
    <property type="match status" value="1"/>
</dbReference>
<feature type="binding site" evidence="4">
    <location>
        <begin position="136"/>
        <end position="139"/>
    </location>
    <ligand>
        <name>GTP</name>
        <dbReference type="ChEBI" id="CHEBI:37565"/>
    </ligand>
</feature>
<comment type="similarity">
    <text evidence="1 6">Belongs to the small GTPase superfamily. Arf family.</text>
</comment>
<dbReference type="FunFam" id="3.40.50.300:FF:000412">
    <property type="entry name" value="ADP-ribosylation factor 1"/>
    <property type="match status" value="1"/>
</dbReference>
<dbReference type="GO" id="GO:0046872">
    <property type="term" value="F:metal ion binding"/>
    <property type="evidence" value="ECO:0007669"/>
    <property type="project" value="UniProtKB-KW"/>
</dbReference>
<evidence type="ECO:0000256" key="2">
    <source>
        <dbReference type="ARBA" id="ARBA00022741"/>
    </source>
</evidence>
<accession>A0A197JV71</accession>
<keyword evidence="3 4" id="KW-0342">GTP-binding</keyword>
<dbReference type="GO" id="GO:0030010">
    <property type="term" value="P:establishment of cell polarity"/>
    <property type="evidence" value="ECO:0007669"/>
    <property type="project" value="UniProtKB-ARBA"/>
</dbReference>
<dbReference type="SUPFAM" id="SSF52540">
    <property type="entry name" value="P-loop containing nucleoside triphosphate hydrolases"/>
    <property type="match status" value="1"/>
</dbReference>
<dbReference type="AlphaFoldDB" id="A0A197JV71"/>
<dbReference type="EMBL" id="KV442049">
    <property type="protein sequence ID" value="OAQ28336.1"/>
    <property type="molecule type" value="Genomic_DNA"/>
</dbReference>
<protein>
    <submittedName>
        <fullName evidence="7">ARF/SAR protein</fullName>
    </submittedName>
</protein>
<dbReference type="Pfam" id="PF00025">
    <property type="entry name" value="Arf"/>
    <property type="match status" value="1"/>
</dbReference>
<dbReference type="PRINTS" id="PR00328">
    <property type="entry name" value="SAR1GTPBP"/>
</dbReference>
<feature type="binding site" evidence="4">
    <location>
        <begin position="31"/>
        <end position="38"/>
    </location>
    <ligand>
        <name>GTP</name>
        <dbReference type="ChEBI" id="CHEBI:37565"/>
    </ligand>
</feature>
<dbReference type="SMART" id="SM00178">
    <property type="entry name" value="SAR"/>
    <property type="match status" value="1"/>
</dbReference>
<evidence type="ECO:0000256" key="1">
    <source>
        <dbReference type="ARBA" id="ARBA00010290"/>
    </source>
</evidence>
<feature type="binding site" evidence="4">
    <location>
        <position position="77"/>
    </location>
    <ligand>
        <name>GTP</name>
        <dbReference type="ChEBI" id="CHEBI:37565"/>
    </ligand>
</feature>
<reference evidence="7 8" key="1">
    <citation type="submission" date="2016-05" db="EMBL/GenBank/DDBJ databases">
        <title>Genome sequencing reveals origins of a unique bacterial endosymbiosis in the earliest lineages of terrestrial Fungi.</title>
        <authorList>
            <consortium name="DOE Joint Genome Institute"/>
            <person name="Uehling J."/>
            <person name="Gryganskyi A."/>
            <person name="Hameed K."/>
            <person name="Tschaplinski T."/>
            <person name="Misztal P."/>
            <person name="Wu S."/>
            <person name="Desiro A."/>
            <person name="Vande Pol N."/>
            <person name="Du Z.-Y."/>
            <person name="Zienkiewicz A."/>
            <person name="Zienkiewicz K."/>
            <person name="Morin E."/>
            <person name="Tisserant E."/>
            <person name="Splivallo R."/>
            <person name="Hainaut M."/>
            <person name="Henrissat B."/>
            <person name="Ohm R."/>
            <person name="Kuo A."/>
            <person name="Yan J."/>
            <person name="Lipzen A."/>
            <person name="Nolan M."/>
            <person name="Labutti K."/>
            <person name="Barry K."/>
            <person name="Goldstein A."/>
            <person name="Labbe J."/>
            <person name="Schadt C."/>
            <person name="Tuskan G."/>
            <person name="Grigoriev I."/>
            <person name="Martin F."/>
            <person name="Vilgalys R."/>
            <person name="Bonito G."/>
        </authorList>
    </citation>
    <scope>NUCLEOTIDE SEQUENCE [LARGE SCALE GENOMIC DNA]</scope>
    <source>
        <strain evidence="7 8">AG-77</strain>
    </source>
</reference>
<name>A0A197JV71_9FUNG</name>
<evidence type="ECO:0000256" key="6">
    <source>
        <dbReference type="RuleBase" id="RU003925"/>
    </source>
</evidence>
<proteinExistence type="inferred from homology"/>
<dbReference type="PANTHER" id="PTHR11711">
    <property type="entry name" value="ADP RIBOSYLATION FACTOR-RELATED"/>
    <property type="match status" value="1"/>
</dbReference>
<dbReference type="InterPro" id="IPR005225">
    <property type="entry name" value="Small_GTP-bd"/>
</dbReference>
<evidence type="ECO:0000313" key="7">
    <source>
        <dbReference type="EMBL" id="OAQ28336.1"/>
    </source>
</evidence>
<dbReference type="Gene3D" id="3.40.50.300">
    <property type="entry name" value="P-loop containing nucleotide triphosphate hydrolases"/>
    <property type="match status" value="1"/>
</dbReference>
<dbReference type="InterPro" id="IPR027417">
    <property type="entry name" value="P-loop_NTPase"/>
</dbReference>
<evidence type="ECO:0000256" key="4">
    <source>
        <dbReference type="PIRSR" id="PIRSR606689-1"/>
    </source>
</evidence>
<evidence type="ECO:0000313" key="8">
    <source>
        <dbReference type="Proteomes" id="UP000078512"/>
    </source>
</evidence>
<dbReference type="InterPro" id="IPR006689">
    <property type="entry name" value="Small_GTPase_ARF/SAR"/>
</dbReference>
<keyword evidence="2 4" id="KW-0547">Nucleotide-binding</keyword>
<dbReference type="NCBIfam" id="TIGR00231">
    <property type="entry name" value="small_GTP"/>
    <property type="match status" value="1"/>
</dbReference>